<name>A0A4Q6XGM0_9SPHN</name>
<dbReference type="RefSeq" id="WP_130160519.1">
    <property type="nucleotide sequence ID" value="NZ_SGIS01000095.1"/>
</dbReference>
<sequence length="112" mass="11980">MTGPIEGRWLIDFGNDGPTDPSGNEIVLGGGVVALAHHGKPIGRYDLKPGELTITLPMPPIAGEGEWQMIARFALPDNLDPHVDLIGMMQGISSDGDTLDHPCMLRRRAAQA</sequence>
<organism evidence="1 2">
    <name type="scientific">Sphingomonas populi</name>
    <dbReference type="NCBI Taxonomy" id="2484750"/>
    <lineage>
        <taxon>Bacteria</taxon>
        <taxon>Pseudomonadati</taxon>
        <taxon>Pseudomonadota</taxon>
        <taxon>Alphaproteobacteria</taxon>
        <taxon>Sphingomonadales</taxon>
        <taxon>Sphingomonadaceae</taxon>
        <taxon>Sphingomonas</taxon>
    </lineage>
</organism>
<protein>
    <submittedName>
        <fullName evidence="1">Uncharacterized protein</fullName>
    </submittedName>
</protein>
<comment type="caution">
    <text evidence="1">The sequence shown here is derived from an EMBL/GenBank/DDBJ whole genome shotgun (WGS) entry which is preliminary data.</text>
</comment>
<reference evidence="1 2" key="1">
    <citation type="submission" date="2019-02" db="EMBL/GenBank/DDBJ databases">
        <authorList>
            <person name="Li Y."/>
        </authorList>
    </citation>
    <scope>NUCLEOTIDE SEQUENCE [LARGE SCALE GENOMIC DNA]</scope>
    <source>
        <strain evidence="1 2">3-7</strain>
    </source>
</reference>
<evidence type="ECO:0000313" key="1">
    <source>
        <dbReference type="EMBL" id="RZF59070.1"/>
    </source>
</evidence>
<dbReference type="Proteomes" id="UP000292085">
    <property type="component" value="Unassembled WGS sequence"/>
</dbReference>
<dbReference type="EMBL" id="SGIS01000095">
    <property type="protein sequence ID" value="RZF59070.1"/>
    <property type="molecule type" value="Genomic_DNA"/>
</dbReference>
<dbReference type="AlphaFoldDB" id="A0A4Q6XGM0"/>
<keyword evidence="2" id="KW-1185">Reference proteome</keyword>
<gene>
    <name evidence="1" type="ORF">EWE75_23740</name>
</gene>
<accession>A0A4Q6XGM0</accession>
<dbReference type="OrthoDB" id="6058745at2"/>
<proteinExistence type="predicted"/>
<evidence type="ECO:0000313" key="2">
    <source>
        <dbReference type="Proteomes" id="UP000292085"/>
    </source>
</evidence>